<protein>
    <submittedName>
        <fullName evidence="4">Chemotaxis protein CheY</fullName>
    </submittedName>
</protein>
<evidence type="ECO:0000256" key="2">
    <source>
        <dbReference type="PROSITE-ProRule" id="PRU00169"/>
    </source>
</evidence>
<evidence type="ECO:0000313" key="5">
    <source>
        <dbReference type="Proteomes" id="UP001432180"/>
    </source>
</evidence>
<sequence>MHILIVDDDPLAAELSAAILQAAGHRTLVAEQALDALEQLEANPDLDLVVSDMHMPLMNGLELFLEVRAHDYPCRFILLTGDAPGDLQARQPRIDGCLLKDHSLEDSLPRLVADFAPKAGPKVASGGQPA</sequence>
<dbReference type="SMART" id="SM00448">
    <property type="entry name" value="REC"/>
    <property type="match status" value="1"/>
</dbReference>
<dbReference type="Pfam" id="PF00072">
    <property type="entry name" value="Response_reg"/>
    <property type="match status" value="1"/>
</dbReference>
<dbReference type="InterPro" id="IPR050595">
    <property type="entry name" value="Bact_response_regulator"/>
</dbReference>
<keyword evidence="1 2" id="KW-0597">Phosphoprotein</keyword>
<organism evidence="4 5">
    <name type="scientific">Thiorhodovibrio winogradskyi</name>
    <dbReference type="NCBI Taxonomy" id="77007"/>
    <lineage>
        <taxon>Bacteria</taxon>
        <taxon>Pseudomonadati</taxon>
        <taxon>Pseudomonadota</taxon>
        <taxon>Gammaproteobacteria</taxon>
        <taxon>Chromatiales</taxon>
        <taxon>Chromatiaceae</taxon>
        <taxon>Thiorhodovibrio</taxon>
    </lineage>
</organism>
<dbReference type="InterPro" id="IPR011006">
    <property type="entry name" value="CheY-like_superfamily"/>
</dbReference>
<reference evidence="4 5" key="1">
    <citation type="journal article" date="2023" name="Microorganisms">
        <title>Thiorhodovibrio frisius and Trv. litoralis spp. nov., Two Novel Members from a Clade of Fastidious Purple Sulfur Bacteria That Exhibit Unique Red-Shifted Light-Harvesting Capabilities.</title>
        <authorList>
            <person name="Methner A."/>
            <person name="Kuzyk S.B."/>
            <person name="Petersen J."/>
            <person name="Bauer S."/>
            <person name="Brinkmann H."/>
            <person name="Sichau K."/>
            <person name="Wanner G."/>
            <person name="Wolf J."/>
            <person name="Neumann-Schaal M."/>
            <person name="Henke P."/>
            <person name="Tank M."/>
            <person name="Sproer C."/>
            <person name="Bunk B."/>
            <person name="Overmann J."/>
        </authorList>
    </citation>
    <scope>NUCLEOTIDE SEQUENCE [LARGE SCALE GENOMIC DNA]</scope>
    <source>
        <strain evidence="4 5">DSM 6702</strain>
    </source>
</reference>
<name>A0ABZ0S3Y7_9GAMM</name>
<dbReference type="SUPFAM" id="SSF52172">
    <property type="entry name" value="CheY-like"/>
    <property type="match status" value="1"/>
</dbReference>
<feature type="domain" description="Response regulatory" evidence="3">
    <location>
        <begin position="2"/>
        <end position="115"/>
    </location>
</feature>
<dbReference type="Gene3D" id="3.40.50.2300">
    <property type="match status" value="1"/>
</dbReference>
<dbReference type="PANTHER" id="PTHR44591:SF3">
    <property type="entry name" value="RESPONSE REGULATORY DOMAIN-CONTAINING PROTEIN"/>
    <property type="match status" value="1"/>
</dbReference>
<gene>
    <name evidence="4" type="primary">cheY_1</name>
    <name evidence="4" type="ORF">Thiowin_00718</name>
</gene>
<evidence type="ECO:0000313" key="4">
    <source>
        <dbReference type="EMBL" id="WPL15801.1"/>
    </source>
</evidence>
<feature type="modified residue" description="4-aspartylphosphate" evidence="2">
    <location>
        <position position="52"/>
    </location>
</feature>
<dbReference type="Proteomes" id="UP001432180">
    <property type="component" value="Chromosome"/>
</dbReference>
<dbReference type="RefSeq" id="WP_328986350.1">
    <property type="nucleotide sequence ID" value="NZ_CP121472.1"/>
</dbReference>
<evidence type="ECO:0000256" key="1">
    <source>
        <dbReference type="ARBA" id="ARBA00022553"/>
    </source>
</evidence>
<keyword evidence="5" id="KW-1185">Reference proteome</keyword>
<accession>A0ABZ0S3Y7</accession>
<dbReference type="EMBL" id="CP121472">
    <property type="protein sequence ID" value="WPL15801.1"/>
    <property type="molecule type" value="Genomic_DNA"/>
</dbReference>
<dbReference type="InterPro" id="IPR001789">
    <property type="entry name" value="Sig_transdc_resp-reg_receiver"/>
</dbReference>
<dbReference type="PANTHER" id="PTHR44591">
    <property type="entry name" value="STRESS RESPONSE REGULATOR PROTEIN 1"/>
    <property type="match status" value="1"/>
</dbReference>
<proteinExistence type="predicted"/>
<evidence type="ECO:0000259" key="3">
    <source>
        <dbReference type="PROSITE" id="PS50110"/>
    </source>
</evidence>
<dbReference type="CDD" id="cd00156">
    <property type="entry name" value="REC"/>
    <property type="match status" value="1"/>
</dbReference>
<dbReference type="PROSITE" id="PS50110">
    <property type="entry name" value="RESPONSE_REGULATORY"/>
    <property type="match status" value="1"/>
</dbReference>